<evidence type="ECO:0000313" key="3">
    <source>
        <dbReference type="Proteomes" id="UP000658656"/>
    </source>
</evidence>
<evidence type="ECO:0000313" key="2">
    <source>
        <dbReference type="EMBL" id="GHF79517.1"/>
    </source>
</evidence>
<dbReference type="OrthoDB" id="9787292at2"/>
<gene>
    <name evidence="2" type="ORF">GCM10017566_62120</name>
</gene>
<dbReference type="Pfam" id="PF01370">
    <property type="entry name" value="Epimerase"/>
    <property type="match status" value="1"/>
</dbReference>
<dbReference type="PANTHER" id="PTHR48079:SF6">
    <property type="entry name" value="NAD(P)-BINDING DOMAIN-CONTAINING PROTEIN-RELATED"/>
    <property type="match status" value="1"/>
</dbReference>
<reference evidence="2" key="2">
    <citation type="submission" date="2020-09" db="EMBL/GenBank/DDBJ databases">
        <authorList>
            <person name="Sun Q."/>
            <person name="Zhou Y."/>
        </authorList>
    </citation>
    <scope>NUCLEOTIDE SEQUENCE</scope>
    <source>
        <strain evidence="2">CGMCC 4.7679</strain>
    </source>
</reference>
<proteinExistence type="predicted"/>
<sequence length="297" mass="30888">MHVFITGATGWIGSAAVDHLLDAGHEVTGLARSEASAAALAAKGARARRGDLDDLDGLRAGADGADAVVHLANKHDWAHPAETNRTERDAVRAIAEALAGSHRPFVLAAGLHSLAPGKVATEQDPSPFHGVESVRGGSENLALEFVAQGVNTVVVRFAPTVHGKGDNGFLAGLVAVARAKGESAYLGDGTHRWAAIHRDDAGRVVRLALDRKAPARTILHATAEPGVPTRDIATAIGRAFDLPVVAVPQERAGEHFGWLNRFFGTDMAASSEATRTLLGWTPGGPSLADDLKDGAYA</sequence>
<accession>A0A8H9J5C6</accession>
<dbReference type="EMBL" id="BNAV01000013">
    <property type="protein sequence ID" value="GHF79517.1"/>
    <property type="molecule type" value="Genomic_DNA"/>
</dbReference>
<dbReference type="GO" id="GO:0004029">
    <property type="term" value="F:aldehyde dehydrogenase (NAD+) activity"/>
    <property type="evidence" value="ECO:0007669"/>
    <property type="project" value="TreeGrafter"/>
</dbReference>
<dbReference type="InterPro" id="IPR001509">
    <property type="entry name" value="Epimerase_deHydtase"/>
</dbReference>
<dbReference type="GO" id="GO:0005737">
    <property type="term" value="C:cytoplasm"/>
    <property type="evidence" value="ECO:0007669"/>
    <property type="project" value="TreeGrafter"/>
</dbReference>
<organism evidence="2 3">
    <name type="scientific">Amycolatopsis bartoniae</name>
    <dbReference type="NCBI Taxonomy" id="941986"/>
    <lineage>
        <taxon>Bacteria</taxon>
        <taxon>Bacillati</taxon>
        <taxon>Actinomycetota</taxon>
        <taxon>Actinomycetes</taxon>
        <taxon>Pseudonocardiales</taxon>
        <taxon>Pseudonocardiaceae</taxon>
        <taxon>Amycolatopsis</taxon>
    </lineage>
</organism>
<comment type="caution">
    <text evidence="2">The sequence shown here is derived from an EMBL/GenBank/DDBJ whole genome shotgun (WGS) entry which is preliminary data.</text>
</comment>
<reference evidence="2" key="1">
    <citation type="journal article" date="2014" name="Int. J. Syst. Evol. Microbiol.">
        <title>Complete genome sequence of Corynebacterium casei LMG S-19264T (=DSM 44701T), isolated from a smear-ripened cheese.</title>
        <authorList>
            <consortium name="US DOE Joint Genome Institute (JGI-PGF)"/>
            <person name="Walter F."/>
            <person name="Albersmeier A."/>
            <person name="Kalinowski J."/>
            <person name="Ruckert C."/>
        </authorList>
    </citation>
    <scope>NUCLEOTIDE SEQUENCE</scope>
    <source>
        <strain evidence="2">CGMCC 4.7679</strain>
    </source>
</reference>
<dbReference type="InterPro" id="IPR051783">
    <property type="entry name" value="NAD(P)-dependent_oxidoreduct"/>
</dbReference>
<dbReference type="AlphaFoldDB" id="A0A8H9J5C6"/>
<feature type="domain" description="NAD-dependent epimerase/dehydratase" evidence="1">
    <location>
        <begin position="3"/>
        <end position="212"/>
    </location>
</feature>
<evidence type="ECO:0000259" key="1">
    <source>
        <dbReference type="Pfam" id="PF01370"/>
    </source>
</evidence>
<dbReference type="Proteomes" id="UP000658656">
    <property type="component" value="Unassembled WGS sequence"/>
</dbReference>
<dbReference type="InterPro" id="IPR036291">
    <property type="entry name" value="NAD(P)-bd_dom_sf"/>
</dbReference>
<dbReference type="RefSeq" id="WP_145932598.1">
    <property type="nucleotide sequence ID" value="NZ_BNAV01000013.1"/>
</dbReference>
<keyword evidence="3" id="KW-1185">Reference proteome</keyword>
<dbReference type="Gene3D" id="3.40.50.720">
    <property type="entry name" value="NAD(P)-binding Rossmann-like Domain"/>
    <property type="match status" value="1"/>
</dbReference>
<name>A0A8H9J5C6_9PSEU</name>
<protein>
    <submittedName>
        <fullName evidence="2">Oxidoreductase</fullName>
    </submittedName>
</protein>
<dbReference type="PANTHER" id="PTHR48079">
    <property type="entry name" value="PROTEIN YEEZ"/>
    <property type="match status" value="1"/>
</dbReference>
<dbReference type="SUPFAM" id="SSF51735">
    <property type="entry name" value="NAD(P)-binding Rossmann-fold domains"/>
    <property type="match status" value="1"/>
</dbReference>